<keyword evidence="1" id="KW-1133">Transmembrane helix</keyword>
<proteinExistence type="predicted"/>
<gene>
    <name evidence="2" type="ORF">C0J50_17791</name>
</gene>
<feature type="transmembrane region" description="Helical" evidence="1">
    <location>
        <begin position="41"/>
        <end position="61"/>
    </location>
</feature>
<protein>
    <submittedName>
        <fullName evidence="2">Protein FAM180A</fullName>
    </submittedName>
</protein>
<dbReference type="Pfam" id="PF15173">
    <property type="entry name" value="FAM180"/>
    <property type="match status" value="1"/>
</dbReference>
<evidence type="ECO:0000313" key="3">
    <source>
        <dbReference type="Proteomes" id="UP001205998"/>
    </source>
</evidence>
<dbReference type="EMBL" id="MU551614">
    <property type="protein sequence ID" value="KAI5622643.1"/>
    <property type="molecule type" value="Genomic_DNA"/>
</dbReference>
<keyword evidence="1" id="KW-0812">Transmembrane</keyword>
<organism evidence="2 3">
    <name type="scientific">Silurus asotus</name>
    <name type="common">Amur catfish</name>
    <name type="synonym">Parasilurus asotus</name>
    <dbReference type="NCBI Taxonomy" id="30991"/>
    <lineage>
        <taxon>Eukaryota</taxon>
        <taxon>Metazoa</taxon>
        <taxon>Chordata</taxon>
        <taxon>Craniata</taxon>
        <taxon>Vertebrata</taxon>
        <taxon>Euteleostomi</taxon>
        <taxon>Actinopterygii</taxon>
        <taxon>Neopterygii</taxon>
        <taxon>Teleostei</taxon>
        <taxon>Ostariophysi</taxon>
        <taxon>Siluriformes</taxon>
        <taxon>Siluridae</taxon>
        <taxon>Silurus</taxon>
    </lineage>
</organism>
<dbReference type="AlphaFoldDB" id="A0AAD5ATF4"/>
<accession>A0AAD5ATF4</accession>
<name>A0AAD5ATF4_SILAS</name>
<dbReference type="PANTHER" id="PTHR34034:SF2">
    <property type="entry name" value="PROTEIN FAM180A"/>
    <property type="match status" value="1"/>
</dbReference>
<keyword evidence="1" id="KW-0472">Membrane</keyword>
<dbReference type="PANTHER" id="PTHR34034">
    <property type="entry name" value="PROTEIN FAM180A-RELATED"/>
    <property type="match status" value="1"/>
</dbReference>
<dbReference type="Proteomes" id="UP001205998">
    <property type="component" value="Unassembled WGS sequence"/>
</dbReference>
<dbReference type="InterPro" id="IPR029170">
    <property type="entry name" value="FAM180"/>
</dbReference>
<sequence length="208" mass="23731">MEEWKRIPATTCAALDCGVTRPLVLKVSDSNRKVEIMETTLVLLILSFVLCHLSISAALHWRRVLYPSALRVKRGTPELLNPSVQRSVEDANLLYEAVKVVWSGLYVEPEKSVLRVADEELASLRSLQPLEVVCEDVLPRTLSDIRRLCHQLEQHRARLSKEDFERTVLTMVYTAQRITQSAEGHQRELWADALLQLYKSIKKDLGAE</sequence>
<comment type="caution">
    <text evidence="2">The sequence shown here is derived from an EMBL/GenBank/DDBJ whole genome shotgun (WGS) entry which is preliminary data.</text>
</comment>
<evidence type="ECO:0000256" key="1">
    <source>
        <dbReference type="SAM" id="Phobius"/>
    </source>
</evidence>
<reference evidence="2" key="1">
    <citation type="submission" date="2018-07" db="EMBL/GenBank/DDBJ databases">
        <title>Comparative genomics of catfishes provides insights into carnivory and benthic adaptation.</title>
        <authorList>
            <person name="Zhang Y."/>
            <person name="Wang D."/>
            <person name="Peng Z."/>
            <person name="Zheng S."/>
            <person name="Shao F."/>
            <person name="Tao W."/>
        </authorList>
    </citation>
    <scope>NUCLEOTIDE SEQUENCE</scope>
    <source>
        <strain evidence="2">Chongqing</strain>
    </source>
</reference>
<evidence type="ECO:0000313" key="2">
    <source>
        <dbReference type="EMBL" id="KAI5622643.1"/>
    </source>
</evidence>
<keyword evidence="3" id="KW-1185">Reference proteome</keyword>